<protein>
    <submittedName>
        <fullName evidence="1">Uncharacterized protein</fullName>
    </submittedName>
</protein>
<gene>
    <name evidence="1" type="ORF">NMQ05_14715</name>
</gene>
<reference evidence="1" key="1">
    <citation type="submission" date="2022-07" db="EMBL/GenBank/DDBJ databases">
        <title>Complete genome of DND4.</title>
        <authorList>
            <person name="Cao G."/>
        </authorList>
    </citation>
    <scope>NUCLEOTIDE SEQUENCE</scope>
    <source>
        <strain evidence="1">DND4</strain>
    </source>
</reference>
<proteinExistence type="predicted"/>
<sequence>MSTPAPLNMKAMASAWDDPIAFARELANYYSQLEASGHRLPAHDWTERKGHMIKPAMLCDTCPNVFVAERNYASNSYITRAAIAAGWTSTKNENGWWTNTCDECTNNRKDKP</sequence>
<organism evidence="1 2">
    <name type="scientific">Microbacterium maritypicum</name>
    <name type="common">Microbacterium liquefaciens</name>
    <dbReference type="NCBI Taxonomy" id="33918"/>
    <lineage>
        <taxon>Bacteria</taxon>
        <taxon>Bacillati</taxon>
        <taxon>Actinomycetota</taxon>
        <taxon>Actinomycetes</taxon>
        <taxon>Micrococcales</taxon>
        <taxon>Microbacteriaceae</taxon>
        <taxon>Microbacterium</taxon>
    </lineage>
</organism>
<accession>A0ACD4B4P2</accession>
<keyword evidence="2" id="KW-1185">Reference proteome</keyword>
<dbReference type="EMBL" id="CP101471">
    <property type="protein sequence ID" value="UTT52316.1"/>
    <property type="molecule type" value="Genomic_DNA"/>
</dbReference>
<evidence type="ECO:0000313" key="1">
    <source>
        <dbReference type="EMBL" id="UTT52316.1"/>
    </source>
</evidence>
<evidence type="ECO:0000313" key="2">
    <source>
        <dbReference type="Proteomes" id="UP001060245"/>
    </source>
</evidence>
<name>A0ACD4B4P2_MICMQ</name>
<dbReference type="Proteomes" id="UP001060245">
    <property type="component" value="Chromosome"/>
</dbReference>